<dbReference type="InterPro" id="IPR011057">
    <property type="entry name" value="Mss4-like_sf"/>
</dbReference>
<sequence length="177" mass="19138">MSQSLSEPLHVHCMCKALFATVVAPPMFSGYCHCTRCQRRQGAPVGHSPMFPIPAVKWDNATKTLDTGNVVPETYKLVSGWDTKTNAPNTSGSGAIECAQCGGRVGAYIPQMQAYGLFSANFERHDASDGAEKEGKIKGWNVLKPTAHSFYGTRVIDVKDGLKKYEGFAGYSAEVAE</sequence>
<feature type="domain" description="CENP-V/GFA" evidence="5">
    <location>
        <begin position="10"/>
        <end position="64"/>
    </location>
</feature>
<comment type="similarity">
    <text evidence="1">Belongs to the Gfa family.</text>
</comment>
<evidence type="ECO:0000313" key="6">
    <source>
        <dbReference type="EMBL" id="TFL03364.1"/>
    </source>
</evidence>
<evidence type="ECO:0000313" key="7">
    <source>
        <dbReference type="Proteomes" id="UP000305067"/>
    </source>
</evidence>
<reference evidence="6 7" key="1">
    <citation type="journal article" date="2019" name="Nat. Ecol. Evol.">
        <title>Megaphylogeny resolves global patterns of mushroom evolution.</title>
        <authorList>
            <person name="Varga T."/>
            <person name="Krizsan K."/>
            <person name="Foldi C."/>
            <person name="Dima B."/>
            <person name="Sanchez-Garcia M."/>
            <person name="Sanchez-Ramirez S."/>
            <person name="Szollosi G.J."/>
            <person name="Szarkandi J.G."/>
            <person name="Papp V."/>
            <person name="Albert L."/>
            <person name="Andreopoulos W."/>
            <person name="Angelini C."/>
            <person name="Antonin V."/>
            <person name="Barry K.W."/>
            <person name="Bougher N.L."/>
            <person name="Buchanan P."/>
            <person name="Buyck B."/>
            <person name="Bense V."/>
            <person name="Catcheside P."/>
            <person name="Chovatia M."/>
            <person name="Cooper J."/>
            <person name="Damon W."/>
            <person name="Desjardin D."/>
            <person name="Finy P."/>
            <person name="Geml J."/>
            <person name="Haridas S."/>
            <person name="Hughes K."/>
            <person name="Justo A."/>
            <person name="Karasinski D."/>
            <person name="Kautmanova I."/>
            <person name="Kiss B."/>
            <person name="Kocsube S."/>
            <person name="Kotiranta H."/>
            <person name="LaButti K.M."/>
            <person name="Lechner B.E."/>
            <person name="Liimatainen K."/>
            <person name="Lipzen A."/>
            <person name="Lukacs Z."/>
            <person name="Mihaltcheva S."/>
            <person name="Morgado L.N."/>
            <person name="Niskanen T."/>
            <person name="Noordeloos M.E."/>
            <person name="Ohm R.A."/>
            <person name="Ortiz-Santana B."/>
            <person name="Ovrebo C."/>
            <person name="Racz N."/>
            <person name="Riley R."/>
            <person name="Savchenko A."/>
            <person name="Shiryaev A."/>
            <person name="Soop K."/>
            <person name="Spirin V."/>
            <person name="Szebenyi C."/>
            <person name="Tomsovsky M."/>
            <person name="Tulloss R.E."/>
            <person name="Uehling J."/>
            <person name="Grigoriev I.V."/>
            <person name="Vagvolgyi C."/>
            <person name="Papp T."/>
            <person name="Martin F.M."/>
            <person name="Miettinen O."/>
            <person name="Hibbett D.S."/>
            <person name="Nagy L.G."/>
        </authorList>
    </citation>
    <scope>NUCLEOTIDE SEQUENCE [LARGE SCALE GENOMIC DNA]</scope>
    <source>
        <strain evidence="6 7">CBS 309.79</strain>
    </source>
</reference>
<evidence type="ECO:0000256" key="3">
    <source>
        <dbReference type="ARBA" id="ARBA00022833"/>
    </source>
</evidence>
<name>A0A5C3QYC8_9AGAR</name>
<dbReference type="PANTHER" id="PTHR33337">
    <property type="entry name" value="GFA DOMAIN-CONTAINING PROTEIN"/>
    <property type="match status" value="1"/>
</dbReference>
<dbReference type="GO" id="GO:0046872">
    <property type="term" value="F:metal ion binding"/>
    <property type="evidence" value="ECO:0007669"/>
    <property type="project" value="UniProtKB-KW"/>
</dbReference>
<dbReference type="Gene3D" id="3.90.1590.10">
    <property type="entry name" value="glutathione-dependent formaldehyde- activating enzyme (gfa)"/>
    <property type="match status" value="1"/>
</dbReference>
<proteinExistence type="inferred from homology"/>
<dbReference type="PANTHER" id="PTHR33337:SF40">
    <property type="entry name" value="CENP-V_GFA DOMAIN-CONTAINING PROTEIN-RELATED"/>
    <property type="match status" value="1"/>
</dbReference>
<dbReference type="AlphaFoldDB" id="A0A5C3QYC8"/>
<dbReference type="InterPro" id="IPR006913">
    <property type="entry name" value="CENP-V/GFA"/>
</dbReference>
<evidence type="ECO:0000256" key="1">
    <source>
        <dbReference type="ARBA" id="ARBA00005495"/>
    </source>
</evidence>
<dbReference type="GO" id="GO:0016846">
    <property type="term" value="F:carbon-sulfur lyase activity"/>
    <property type="evidence" value="ECO:0007669"/>
    <property type="project" value="InterPro"/>
</dbReference>
<evidence type="ECO:0000256" key="2">
    <source>
        <dbReference type="ARBA" id="ARBA00022723"/>
    </source>
</evidence>
<dbReference type="SUPFAM" id="SSF51316">
    <property type="entry name" value="Mss4-like"/>
    <property type="match status" value="1"/>
</dbReference>
<dbReference type="EMBL" id="ML178820">
    <property type="protein sequence ID" value="TFL03364.1"/>
    <property type="molecule type" value="Genomic_DNA"/>
</dbReference>
<dbReference type="STRING" id="1884261.A0A5C3QYC8"/>
<evidence type="ECO:0000256" key="4">
    <source>
        <dbReference type="ARBA" id="ARBA00023239"/>
    </source>
</evidence>
<keyword evidence="2" id="KW-0479">Metal-binding</keyword>
<accession>A0A5C3QYC8</accession>
<dbReference type="Pfam" id="PF04828">
    <property type="entry name" value="GFA"/>
    <property type="match status" value="1"/>
</dbReference>
<organism evidence="6 7">
    <name type="scientific">Pterulicium gracile</name>
    <dbReference type="NCBI Taxonomy" id="1884261"/>
    <lineage>
        <taxon>Eukaryota</taxon>
        <taxon>Fungi</taxon>
        <taxon>Dikarya</taxon>
        <taxon>Basidiomycota</taxon>
        <taxon>Agaricomycotina</taxon>
        <taxon>Agaricomycetes</taxon>
        <taxon>Agaricomycetidae</taxon>
        <taxon>Agaricales</taxon>
        <taxon>Pleurotineae</taxon>
        <taxon>Pterulaceae</taxon>
        <taxon>Pterulicium</taxon>
    </lineage>
</organism>
<dbReference type="OrthoDB" id="9970124at2759"/>
<evidence type="ECO:0000259" key="5">
    <source>
        <dbReference type="Pfam" id="PF04828"/>
    </source>
</evidence>
<keyword evidence="4" id="KW-0456">Lyase</keyword>
<gene>
    <name evidence="6" type="ORF">BDV98DRAFT_526424</name>
</gene>
<keyword evidence="7" id="KW-1185">Reference proteome</keyword>
<protein>
    <recommendedName>
        <fullName evidence="5">CENP-V/GFA domain-containing protein</fullName>
    </recommendedName>
</protein>
<dbReference type="Proteomes" id="UP000305067">
    <property type="component" value="Unassembled WGS sequence"/>
</dbReference>
<keyword evidence="3" id="KW-0862">Zinc</keyword>